<organism evidence="1 2">
    <name type="scientific">Panicum virgatum</name>
    <name type="common">Blackwell switchgrass</name>
    <dbReference type="NCBI Taxonomy" id="38727"/>
    <lineage>
        <taxon>Eukaryota</taxon>
        <taxon>Viridiplantae</taxon>
        <taxon>Streptophyta</taxon>
        <taxon>Embryophyta</taxon>
        <taxon>Tracheophyta</taxon>
        <taxon>Spermatophyta</taxon>
        <taxon>Magnoliopsida</taxon>
        <taxon>Liliopsida</taxon>
        <taxon>Poales</taxon>
        <taxon>Poaceae</taxon>
        <taxon>PACMAD clade</taxon>
        <taxon>Panicoideae</taxon>
        <taxon>Panicodae</taxon>
        <taxon>Paniceae</taxon>
        <taxon>Panicinae</taxon>
        <taxon>Panicum</taxon>
        <taxon>Panicum sect. Hiantes</taxon>
    </lineage>
</organism>
<evidence type="ECO:0000313" key="1">
    <source>
        <dbReference type="EMBL" id="KAG2541111.1"/>
    </source>
</evidence>
<keyword evidence="2" id="KW-1185">Reference proteome</keyword>
<accession>A0A8T0MUH8</accession>
<proteinExistence type="predicted"/>
<evidence type="ECO:0000313" key="2">
    <source>
        <dbReference type="Proteomes" id="UP000823388"/>
    </source>
</evidence>
<dbReference type="EMBL" id="CM029054">
    <property type="protein sequence ID" value="KAG2541111.1"/>
    <property type="molecule type" value="Genomic_DNA"/>
</dbReference>
<reference evidence="1" key="1">
    <citation type="submission" date="2020-05" db="EMBL/GenBank/DDBJ databases">
        <title>WGS assembly of Panicum virgatum.</title>
        <authorList>
            <person name="Lovell J.T."/>
            <person name="Jenkins J."/>
            <person name="Shu S."/>
            <person name="Juenger T.E."/>
            <person name="Schmutz J."/>
        </authorList>
    </citation>
    <scope>NUCLEOTIDE SEQUENCE</scope>
    <source>
        <strain evidence="1">AP13</strain>
    </source>
</reference>
<name>A0A8T0MUH8_PANVG</name>
<dbReference type="Proteomes" id="UP000823388">
    <property type="component" value="Chromosome 9N"/>
</dbReference>
<protein>
    <submittedName>
        <fullName evidence="1">Uncharacterized protein</fullName>
    </submittedName>
</protein>
<sequence length="139" mass="15719">MELYSLGVCSNKLGLLMPGCYAETGFIRKASEERISNSWKKHSSLTQSLQQLKRGIEILLKMHPEEEFNKALHINKVKGTHSISDAFLGTAQKQSMEYWNSIWFPFVSSCKFCTCSAIREKEKWIGESNGAVHLYGGVL</sequence>
<gene>
    <name evidence="1" type="ORF">PVAP13_9NG605014</name>
</gene>
<comment type="caution">
    <text evidence="1">The sequence shown here is derived from an EMBL/GenBank/DDBJ whole genome shotgun (WGS) entry which is preliminary data.</text>
</comment>
<dbReference type="AlphaFoldDB" id="A0A8T0MUH8"/>